<sequence>MEVYMSDNTNSMVSYLRQNPRMMGVLFTLTLLLSQAGSAAAGGSASVIYGP</sequence>
<organism evidence="1 2">
    <name type="scientific">Haloferax elongans ATCC BAA-1513</name>
    <dbReference type="NCBI Taxonomy" id="1230453"/>
    <lineage>
        <taxon>Archaea</taxon>
        <taxon>Methanobacteriati</taxon>
        <taxon>Methanobacteriota</taxon>
        <taxon>Stenosarchaea group</taxon>
        <taxon>Halobacteria</taxon>
        <taxon>Halobacteriales</taxon>
        <taxon>Haloferacaceae</taxon>
        <taxon>Haloferax</taxon>
    </lineage>
</organism>
<dbReference type="EMBL" id="AOLK01000015">
    <property type="protein sequence ID" value="ELZ85882.1"/>
    <property type="molecule type" value="Genomic_DNA"/>
</dbReference>
<comment type="caution">
    <text evidence="1">The sequence shown here is derived from an EMBL/GenBank/DDBJ whole genome shotgun (WGS) entry which is preliminary data.</text>
</comment>
<dbReference type="AlphaFoldDB" id="M0HQ92"/>
<proteinExistence type="predicted"/>
<dbReference type="Proteomes" id="UP000011612">
    <property type="component" value="Unassembled WGS sequence"/>
</dbReference>
<protein>
    <submittedName>
        <fullName evidence="1">Uncharacterized protein</fullName>
    </submittedName>
</protein>
<accession>M0HQ92</accession>
<reference evidence="1 2" key="1">
    <citation type="journal article" date="2014" name="PLoS Genet.">
        <title>Phylogenetically driven sequencing of extremely halophilic archaea reveals strategies for static and dynamic osmo-response.</title>
        <authorList>
            <person name="Becker E.A."/>
            <person name="Seitzer P.M."/>
            <person name="Tritt A."/>
            <person name="Larsen D."/>
            <person name="Krusor M."/>
            <person name="Yao A.I."/>
            <person name="Wu D."/>
            <person name="Madern D."/>
            <person name="Eisen J.A."/>
            <person name="Darling A.E."/>
            <person name="Facciotti M.T."/>
        </authorList>
    </citation>
    <scope>NUCLEOTIDE SEQUENCE [LARGE SCALE GENOMIC DNA]</scope>
    <source>
        <strain evidence="1 2">ATCC BAA-1513</strain>
    </source>
</reference>
<dbReference type="PATRIC" id="fig|1230453.4.peg.1698"/>
<dbReference type="Pfam" id="PF24335">
    <property type="entry name" value="DUF7503"/>
    <property type="match status" value="1"/>
</dbReference>
<evidence type="ECO:0000313" key="2">
    <source>
        <dbReference type="Proteomes" id="UP000011612"/>
    </source>
</evidence>
<keyword evidence="2" id="KW-1185">Reference proteome</keyword>
<dbReference type="InterPro" id="IPR055926">
    <property type="entry name" value="DUF7503"/>
</dbReference>
<evidence type="ECO:0000313" key="1">
    <source>
        <dbReference type="EMBL" id="ELZ85882.1"/>
    </source>
</evidence>
<gene>
    <name evidence="1" type="ORF">C453_08703</name>
</gene>
<name>M0HQ92_HALEO</name>